<dbReference type="GO" id="GO:0016887">
    <property type="term" value="F:ATP hydrolysis activity"/>
    <property type="evidence" value="ECO:0007669"/>
    <property type="project" value="InterPro"/>
</dbReference>
<feature type="transmembrane region" description="Helical" evidence="11">
    <location>
        <begin position="771"/>
        <end position="789"/>
    </location>
</feature>
<dbReference type="Pfam" id="PF00122">
    <property type="entry name" value="E1-E2_ATPase"/>
    <property type="match status" value="1"/>
</dbReference>
<evidence type="ECO:0000256" key="7">
    <source>
        <dbReference type="ARBA" id="ARBA00022967"/>
    </source>
</evidence>
<proteinExistence type="inferred from homology"/>
<sequence length="867" mass="94628">MEAHQPKQQDILKEFSADAGKGLSTDEARKRLEEHGPNEISSGRRISPLMILLHQFKSPVVYLLLLAMGLSMFFKEWLDAVAIAVVILLNAVIGFIMEFQAERSMEALQKMTSQTARVLRDGRVQEIPSGEIVPGDIMLLDAGDMVQADGRILESMDLQSDESALTGESLPVDKLPGELAVDTQLAERTNMVYKGTFIRNGNGKVLCTATGMDTELGHIAHMVAGAKKSATPLEKKLESFSKRLIGITVGIVVLIFAAGLLNKEPVLEMLKTSIALAVAAIPEGLPVVATLALARGMIRMARQNVIVKKLSAVETLGATTVICTDKTGTLTENRMEVTDALLPAAEWHKKEKSPDDETFRCLQLVAVLCNNASLDGEKGIGDPIEVSLLNFAADTGADVAQIREKFHKLKEAPFNSDTRVMGTLHKGEEKGEEKYLVSAKGAIENLLDICTHALHDGSPKELGEEERDKWMRETEKLAASGLKTLGYAYREMTYQADQFMENLVFLGITGFMDPPRHGVQEVIAECHQAGIRVIMLTGDHPATAAHIAYQLGISKDEKDVVTGKDLSNESDAWAQRTVFARVSPKQKLDLVNALQEDHQIVAMTGDGVNDAPALKKADIGIAMGIRGTQVSQEVADMVLKDDAFESIVMAVRQGRVIFTNIRRFIIFLLSCNLSELLVIGLVATAGLPFQLAAIQILFINLITDVFPAMALGFTEGDQTVMQRKPLDPRQPIISKKAWGVIWFYAAVIGASALGAAFTAEYFREGDIDVHAANNVMFYTLILSQLLHALNMKEGKEKYIGGPVMRNPYLVGAMLLSAAVTLLCLFIPPVKEALRLEMIPQLDWLLVAGFSVAGMLVIRLGSAIFNRD</sequence>
<dbReference type="PRINTS" id="PR00120">
    <property type="entry name" value="HATPASE"/>
</dbReference>
<feature type="transmembrane region" description="Helical" evidence="11">
    <location>
        <begin position="51"/>
        <end position="74"/>
    </location>
</feature>
<feature type="compositionally biased region" description="Basic and acidic residues" evidence="10">
    <location>
        <begin position="1"/>
        <end position="16"/>
    </location>
</feature>
<dbReference type="PANTHER" id="PTHR43294:SF21">
    <property type="entry name" value="CATION TRANSPORTING ATPASE"/>
    <property type="match status" value="1"/>
</dbReference>
<keyword evidence="9 11" id="KW-0472">Membrane</keyword>
<dbReference type="GO" id="GO:0036376">
    <property type="term" value="P:sodium ion export across plasma membrane"/>
    <property type="evidence" value="ECO:0007669"/>
    <property type="project" value="TreeGrafter"/>
</dbReference>
<dbReference type="PANTHER" id="PTHR43294">
    <property type="entry name" value="SODIUM/POTASSIUM-TRANSPORTING ATPASE SUBUNIT ALPHA"/>
    <property type="match status" value="1"/>
</dbReference>
<dbReference type="GO" id="GO:0005524">
    <property type="term" value="F:ATP binding"/>
    <property type="evidence" value="ECO:0007669"/>
    <property type="project" value="UniProtKB-KW"/>
</dbReference>
<dbReference type="InterPro" id="IPR023214">
    <property type="entry name" value="HAD_sf"/>
</dbReference>
<feature type="transmembrane region" description="Helical" evidence="11">
    <location>
        <begin position="737"/>
        <end position="759"/>
    </location>
</feature>
<dbReference type="SUPFAM" id="SSF56784">
    <property type="entry name" value="HAD-like"/>
    <property type="match status" value="1"/>
</dbReference>
<dbReference type="GO" id="GO:1902600">
    <property type="term" value="P:proton transmembrane transport"/>
    <property type="evidence" value="ECO:0007669"/>
    <property type="project" value="TreeGrafter"/>
</dbReference>
<feature type="transmembrane region" description="Helical" evidence="11">
    <location>
        <begin position="841"/>
        <end position="864"/>
    </location>
</feature>
<dbReference type="AlphaFoldDB" id="A0A3N4M958"/>
<reference evidence="14" key="1">
    <citation type="submission" date="2018-11" db="EMBL/GenBank/DDBJ databases">
        <title>Chitinophaga lutea sp.nov., isolate from arsenic contaminated soil.</title>
        <authorList>
            <person name="Zong Y."/>
        </authorList>
    </citation>
    <scope>NUCLEOTIDE SEQUENCE [LARGE SCALE GENOMIC DNA]</scope>
    <source>
        <strain evidence="14">YLT18</strain>
    </source>
</reference>
<dbReference type="SFLD" id="SFLDF00027">
    <property type="entry name" value="p-type_atpase"/>
    <property type="match status" value="1"/>
</dbReference>
<dbReference type="GO" id="GO:0005391">
    <property type="term" value="F:P-type sodium:potassium-exchanging transporter activity"/>
    <property type="evidence" value="ECO:0007669"/>
    <property type="project" value="TreeGrafter"/>
</dbReference>
<feature type="transmembrane region" description="Helical" evidence="11">
    <location>
        <begin position="80"/>
        <end position="101"/>
    </location>
</feature>
<dbReference type="RefSeq" id="WP_120519241.1">
    <property type="nucleotide sequence ID" value="NZ_QXZY01000017.1"/>
</dbReference>
<evidence type="ECO:0000256" key="1">
    <source>
        <dbReference type="ARBA" id="ARBA00004651"/>
    </source>
</evidence>
<dbReference type="SFLD" id="SFLDG00002">
    <property type="entry name" value="C1.7:_P-type_atpase_like"/>
    <property type="match status" value="1"/>
</dbReference>
<name>A0A3N4M958_9BACT</name>
<dbReference type="SUPFAM" id="SSF81653">
    <property type="entry name" value="Calcium ATPase, transduction domain A"/>
    <property type="match status" value="1"/>
</dbReference>
<evidence type="ECO:0000256" key="3">
    <source>
        <dbReference type="ARBA" id="ARBA00022475"/>
    </source>
</evidence>
<dbReference type="Pfam" id="PF00689">
    <property type="entry name" value="Cation_ATPase_C"/>
    <property type="match status" value="1"/>
</dbReference>
<dbReference type="Gene3D" id="3.40.50.1000">
    <property type="entry name" value="HAD superfamily/HAD-like"/>
    <property type="match status" value="1"/>
</dbReference>
<dbReference type="NCBIfam" id="TIGR01494">
    <property type="entry name" value="ATPase_P-type"/>
    <property type="match status" value="2"/>
</dbReference>
<accession>A0A3N4M958</accession>
<dbReference type="Gene3D" id="2.70.150.10">
    <property type="entry name" value="Calcium-transporting ATPase, cytoplasmic transduction domain A"/>
    <property type="match status" value="1"/>
</dbReference>
<comment type="caution">
    <text evidence="13">The sequence shown here is derived from an EMBL/GenBank/DDBJ whole genome shotgun (WGS) entry which is preliminary data.</text>
</comment>
<keyword evidence="7" id="KW-1278">Translocase</keyword>
<dbReference type="InterPro" id="IPR059000">
    <property type="entry name" value="ATPase_P-type_domA"/>
</dbReference>
<dbReference type="Proteomes" id="UP000279089">
    <property type="component" value="Unassembled WGS sequence"/>
</dbReference>
<feature type="transmembrane region" description="Helical" evidence="11">
    <location>
        <begin position="244"/>
        <end position="261"/>
    </location>
</feature>
<evidence type="ECO:0000313" key="13">
    <source>
        <dbReference type="EMBL" id="RPD38126.1"/>
    </source>
</evidence>
<evidence type="ECO:0000256" key="10">
    <source>
        <dbReference type="SAM" id="MobiDB-lite"/>
    </source>
</evidence>
<keyword evidence="14" id="KW-1185">Reference proteome</keyword>
<evidence type="ECO:0000256" key="4">
    <source>
        <dbReference type="ARBA" id="ARBA00022692"/>
    </source>
</evidence>
<dbReference type="Gene3D" id="1.20.1110.10">
    <property type="entry name" value="Calcium-transporting ATPase, transmembrane domain"/>
    <property type="match status" value="1"/>
</dbReference>
<dbReference type="InterPro" id="IPR036412">
    <property type="entry name" value="HAD-like_sf"/>
</dbReference>
<dbReference type="EMBL" id="RMBX01000018">
    <property type="protein sequence ID" value="RPD38126.1"/>
    <property type="molecule type" value="Genomic_DNA"/>
</dbReference>
<dbReference type="OrthoDB" id="9770315at2"/>
<dbReference type="GO" id="GO:0006883">
    <property type="term" value="P:intracellular sodium ion homeostasis"/>
    <property type="evidence" value="ECO:0007669"/>
    <property type="project" value="TreeGrafter"/>
</dbReference>
<dbReference type="InterPro" id="IPR008250">
    <property type="entry name" value="ATPase_P-typ_transduc_dom_A_sf"/>
</dbReference>
<feature type="region of interest" description="Disordered" evidence="10">
    <location>
        <begin position="1"/>
        <end position="22"/>
    </location>
</feature>
<evidence type="ECO:0000256" key="2">
    <source>
        <dbReference type="ARBA" id="ARBA00005675"/>
    </source>
</evidence>
<dbReference type="Pfam" id="PF00690">
    <property type="entry name" value="Cation_ATPase_N"/>
    <property type="match status" value="1"/>
</dbReference>
<feature type="transmembrane region" description="Helical" evidence="11">
    <location>
        <begin position="664"/>
        <end position="687"/>
    </location>
</feature>
<protein>
    <submittedName>
        <fullName evidence="13">Cation-translocating P-type ATPase</fullName>
    </submittedName>
</protein>
<comment type="subcellular location">
    <subcellularLocation>
        <location evidence="1">Cell membrane</location>
        <topology evidence="1">Multi-pass membrane protein</topology>
    </subcellularLocation>
</comment>
<evidence type="ECO:0000256" key="9">
    <source>
        <dbReference type="ARBA" id="ARBA00023136"/>
    </source>
</evidence>
<dbReference type="InterPro" id="IPR006068">
    <property type="entry name" value="ATPase_P-typ_cation-transptr_C"/>
</dbReference>
<keyword evidence="6" id="KW-0067">ATP-binding</keyword>
<keyword evidence="4 11" id="KW-0812">Transmembrane</keyword>
<evidence type="ECO:0000259" key="12">
    <source>
        <dbReference type="SMART" id="SM00831"/>
    </source>
</evidence>
<evidence type="ECO:0000256" key="5">
    <source>
        <dbReference type="ARBA" id="ARBA00022741"/>
    </source>
</evidence>
<dbReference type="PROSITE" id="PS00154">
    <property type="entry name" value="ATPASE_E1_E2"/>
    <property type="match status" value="1"/>
</dbReference>
<dbReference type="SMART" id="SM00831">
    <property type="entry name" value="Cation_ATPase_N"/>
    <property type="match status" value="1"/>
</dbReference>
<evidence type="ECO:0000256" key="11">
    <source>
        <dbReference type="SAM" id="Phobius"/>
    </source>
</evidence>
<keyword evidence="3" id="KW-1003">Cell membrane</keyword>
<evidence type="ECO:0000313" key="14">
    <source>
        <dbReference type="Proteomes" id="UP000279089"/>
    </source>
</evidence>
<dbReference type="InterPro" id="IPR004014">
    <property type="entry name" value="ATPase_P-typ_cation-transptr_N"/>
</dbReference>
<dbReference type="SUPFAM" id="SSF81665">
    <property type="entry name" value="Calcium ATPase, transmembrane domain M"/>
    <property type="match status" value="1"/>
</dbReference>
<evidence type="ECO:0000256" key="8">
    <source>
        <dbReference type="ARBA" id="ARBA00022989"/>
    </source>
</evidence>
<dbReference type="InterPro" id="IPR023298">
    <property type="entry name" value="ATPase_P-typ_TM_dom_sf"/>
</dbReference>
<feature type="domain" description="Cation-transporting P-type ATPase N-terminal" evidence="12">
    <location>
        <begin position="2"/>
        <end position="76"/>
    </location>
</feature>
<dbReference type="InterPro" id="IPR023299">
    <property type="entry name" value="ATPase_P-typ_cyto_dom_N"/>
</dbReference>
<dbReference type="InterPro" id="IPR044492">
    <property type="entry name" value="P_typ_ATPase_HD_dom"/>
</dbReference>
<dbReference type="GO" id="GO:0005886">
    <property type="term" value="C:plasma membrane"/>
    <property type="evidence" value="ECO:0007669"/>
    <property type="project" value="UniProtKB-SubCell"/>
</dbReference>
<dbReference type="Pfam" id="PF13246">
    <property type="entry name" value="Cation_ATPase"/>
    <property type="match status" value="1"/>
</dbReference>
<feature type="transmembrane region" description="Helical" evidence="11">
    <location>
        <begin position="273"/>
        <end position="294"/>
    </location>
</feature>
<evidence type="ECO:0000256" key="6">
    <source>
        <dbReference type="ARBA" id="ARBA00022840"/>
    </source>
</evidence>
<feature type="transmembrane region" description="Helical" evidence="11">
    <location>
        <begin position="693"/>
        <end position="716"/>
    </location>
</feature>
<dbReference type="SFLD" id="SFLDS00003">
    <property type="entry name" value="Haloacid_Dehalogenase"/>
    <property type="match status" value="1"/>
</dbReference>
<keyword evidence="8 11" id="KW-1133">Transmembrane helix</keyword>
<dbReference type="InterPro" id="IPR050510">
    <property type="entry name" value="Cation_transp_ATPase_P-type"/>
</dbReference>
<comment type="similarity">
    <text evidence="2">Belongs to the cation transport ATPase (P-type) (TC 3.A.3) family. Type IIA subfamily.</text>
</comment>
<dbReference type="InterPro" id="IPR018303">
    <property type="entry name" value="ATPase_P-typ_P_site"/>
</dbReference>
<dbReference type="SUPFAM" id="SSF81660">
    <property type="entry name" value="Metal cation-transporting ATPase, ATP-binding domain N"/>
    <property type="match status" value="1"/>
</dbReference>
<feature type="transmembrane region" description="Helical" evidence="11">
    <location>
        <begin position="809"/>
        <end position="829"/>
    </location>
</feature>
<dbReference type="GO" id="GO:1990573">
    <property type="term" value="P:potassium ion import across plasma membrane"/>
    <property type="evidence" value="ECO:0007669"/>
    <property type="project" value="TreeGrafter"/>
</dbReference>
<organism evidence="13 14">
    <name type="scientific">Chitinophaga barathri</name>
    <dbReference type="NCBI Taxonomy" id="1647451"/>
    <lineage>
        <taxon>Bacteria</taxon>
        <taxon>Pseudomonadati</taxon>
        <taxon>Bacteroidota</taxon>
        <taxon>Chitinophagia</taxon>
        <taxon>Chitinophagales</taxon>
        <taxon>Chitinophagaceae</taxon>
        <taxon>Chitinophaga</taxon>
    </lineage>
</organism>
<keyword evidence="5" id="KW-0547">Nucleotide-binding</keyword>
<dbReference type="InterPro" id="IPR001757">
    <property type="entry name" value="P_typ_ATPase"/>
</dbReference>
<dbReference type="PRINTS" id="PR00119">
    <property type="entry name" value="CATATPASE"/>
</dbReference>
<gene>
    <name evidence="13" type="ORF">EG028_26800</name>
</gene>
<dbReference type="Gene3D" id="3.40.1110.10">
    <property type="entry name" value="Calcium-transporting ATPase, cytoplasmic domain N"/>
    <property type="match status" value="1"/>
</dbReference>
<dbReference type="GO" id="GO:0030007">
    <property type="term" value="P:intracellular potassium ion homeostasis"/>
    <property type="evidence" value="ECO:0007669"/>
    <property type="project" value="TreeGrafter"/>
</dbReference>